<feature type="domain" description="RFX-type winged-helix" evidence="7">
    <location>
        <begin position="43"/>
        <end position="118"/>
    </location>
</feature>
<feature type="region of interest" description="Disordered" evidence="5">
    <location>
        <begin position="1"/>
        <end position="39"/>
    </location>
</feature>
<evidence type="ECO:0000256" key="6">
    <source>
        <dbReference type="SAM" id="Phobius"/>
    </source>
</evidence>
<keyword evidence="2" id="KW-0238">DNA-binding</keyword>
<feature type="region of interest" description="Disordered" evidence="5">
    <location>
        <begin position="518"/>
        <end position="555"/>
    </location>
</feature>
<dbReference type="PROSITE" id="PS51526">
    <property type="entry name" value="RFX_DBD"/>
    <property type="match status" value="1"/>
</dbReference>
<accession>A0A2T7P2W1</accession>
<dbReference type="GO" id="GO:0000981">
    <property type="term" value="F:DNA-binding transcription factor activity, RNA polymerase II-specific"/>
    <property type="evidence" value="ECO:0007669"/>
    <property type="project" value="TreeGrafter"/>
</dbReference>
<name>A0A2T7P2W1_POMCA</name>
<dbReference type="EMBL" id="PZQS01000007">
    <property type="protein sequence ID" value="PVD27751.1"/>
    <property type="molecule type" value="Genomic_DNA"/>
</dbReference>
<feature type="compositionally biased region" description="Polar residues" evidence="5">
    <location>
        <begin position="518"/>
        <end position="530"/>
    </location>
</feature>
<feature type="compositionally biased region" description="Polar residues" evidence="5">
    <location>
        <begin position="627"/>
        <end position="638"/>
    </location>
</feature>
<keyword evidence="6" id="KW-0472">Membrane</keyword>
<evidence type="ECO:0000256" key="3">
    <source>
        <dbReference type="ARBA" id="ARBA00023163"/>
    </source>
</evidence>
<evidence type="ECO:0000259" key="7">
    <source>
        <dbReference type="PROSITE" id="PS51526"/>
    </source>
</evidence>
<keyword evidence="1" id="KW-0805">Transcription regulation</keyword>
<feature type="region of interest" description="Disordered" evidence="5">
    <location>
        <begin position="706"/>
        <end position="727"/>
    </location>
</feature>
<dbReference type="GO" id="GO:0000978">
    <property type="term" value="F:RNA polymerase II cis-regulatory region sequence-specific DNA binding"/>
    <property type="evidence" value="ECO:0007669"/>
    <property type="project" value="TreeGrafter"/>
</dbReference>
<dbReference type="Pfam" id="PF02257">
    <property type="entry name" value="RFX_DNA_binding"/>
    <property type="match status" value="1"/>
</dbReference>
<keyword evidence="4" id="KW-0539">Nucleus</keyword>
<dbReference type="PANTHER" id="PTHR12619:SF5">
    <property type="entry name" value="TRANSCRIPTION FACTOR RFX4"/>
    <property type="match status" value="1"/>
</dbReference>
<dbReference type="InterPro" id="IPR036388">
    <property type="entry name" value="WH-like_DNA-bd_sf"/>
</dbReference>
<evidence type="ECO:0000256" key="2">
    <source>
        <dbReference type="ARBA" id="ARBA00023125"/>
    </source>
</evidence>
<evidence type="ECO:0000256" key="4">
    <source>
        <dbReference type="ARBA" id="ARBA00023242"/>
    </source>
</evidence>
<feature type="compositionally biased region" description="Basic and acidic residues" evidence="5">
    <location>
        <begin position="709"/>
        <end position="718"/>
    </location>
</feature>
<dbReference type="Proteomes" id="UP000245119">
    <property type="component" value="Linkage Group LG7"/>
</dbReference>
<evidence type="ECO:0000313" key="8">
    <source>
        <dbReference type="EMBL" id="PVD27751.1"/>
    </source>
</evidence>
<dbReference type="Pfam" id="PF25340">
    <property type="entry name" value="BCD_RFX"/>
    <property type="match status" value="1"/>
</dbReference>
<protein>
    <recommendedName>
        <fullName evidence="7">RFX-type winged-helix domain-containing protein</fullName>
    </recommendedName>
</protein>
<evidence type="ECO:0000313" key="9">
    <source>
        <dbReference type="Proteomes" id="UP000245119"/>
    </source>
</evidence>
<keyword evidence="9" id="KW-1185">Reference proteome</keyword>
<dbReference type="InterPro" id="IPR036390">
    <property type="entry name" value="WH_DNA-bd_sf"/>
</dbReference>
<dbReference type="InterPro" id="IPR057321">
    <property type="entry name" value="RFX1-4/6/8-like_BCD"/>
</dbReference>
<sequence length="966" mass="108798">MADVTEQDRSTIPCSGSGDETDDKVENLHRNRGGSKPHSTPLTLKWLEENYEIAEGVCIPRSTLYYHYLDFCQANDTQPVNAASFGKIIRQQFPQITTRRLGTRGQSKYHYYGIGVRETSSYYDIIYSAKGVQSTDIHLQMVAYSPRSKLGTLLPEFPNIKDVKIPAGVEEGKVLTFLMMYRTHCQRILDTVIRANFDEVQNFLLHFWQGMPPHIVPILDSPTIVMLVGVCDSILYRAIAAVLMPTVLQALPDSLTQVIRRFAKQLDEWLKTALSSLPQGLQNIKFDLARRFAQVLRRQTSLNHLCQAARSVLQSSEVTAQLLDDWLTVDLNSIVKQTLYTMDQYSDRDHSLIVSLCSEFERLLEEQAPIESYIEWLDIMVDRCVVKPSSSRPRSLRRIARQFLLMWSCFGTRVIRDMTLHSAPSFGSFHLLHLMFDDYVLYRIEALHSQERALEFMRIVRGEDLPGRSSFDVCTEDYLSTWTWTTYEGQKNKRMNDGILFFPLSLLTCCADYDSPQDGYTTDESSSLDQMPSPRGLGDSLRRSSTLTPPAAQHPNNMAVYAAGPSSHYSSQFKNMASGMNSGSHAHPFSNIEGAINGPVHQTLGASMEDQGGAHLMMHNNGRVTGTEWHTSQPTQRPHSMLGDSNEALTYSNYTPTIRHSGYDVSNYQYDVNTSSHKLTSMTEQAYVYQGYNEMSDVFMTSPALGPDQNKRRFEGDQSARSGKRHPLDEEVTTYVSKVFPTGSMPTANVSAELVGCYAGDYVLCQGISSKFSYNENGSLAIVVVIKSFLCRLRGLWKCKVIFRYAGRLEDITMKAHLTFHGFSWPSNLTLTFGESHKEMNKVAVIAGSQVLLTCRGNVGSTNARLIFVSYHHNGTEAQRRMVQRLQVNGPGTTWRTMSKSKEKMEIISDPALKLTESSVDVKEQSCFDNVWLVFGVVAVSVVVIVIILESANAVYRKVKKAMEKE</sequence>
<keyword evidence="6" id="KW-0812">Transmembrane</keyword>
<dbReference type="STRING" id="400727.A0A2T7P2W1"/>
<dbReference type="InterPro" id="IPR039779">
    <property type="entry name" value="RFX-like"/>
</dbReference>
<dbReference type="FunFam" id="1.10.10.10:FF:000178">
    <property type="entry name" value="Putative Transcription factor RFX4"/>
    <property type="match status" value="1"/>
</dbReference>
<keyword evidence="3" id="KW-0804">Transcription</keyword>
<dbReference type="InterPro" id="IPR003150">
    <property type="entry name" value="DNA-bd_RFX"/>
</dbReference>
<reference evidence="8 9" key="1">
    <citation type="submission" date="2018-04" db="EMBL/GenBank/DDBJ databases">
        <title>The genome of golden apple snail Pomacea canaliculata provides insight into stress tolerance and invasive adaptation.</title>
        <authorList>
            <person name="Liu C."/>
            <person name="Liu B."/>
            <person name="Ren Y."/>
            <person name="Zhang Y."/>
            <person name="Wang H."/>
            <person name="Li S."/>
            <person name="Jiang F."/>
            <person name="Yin L."/>
            <person name="Zhang G."/>
            <person name="Qian W."/>
            <person name="Fan W."/>
        </authorList>
    </citation>
    <scope>NUCLEOTIDE SEQUENCE [LARGE SCALE GENOMIC DNA]</scope>
    <source>
        <strain evidence="8">SZHN2017</strain>
        <tissue evidence="8">Muscle</tissue>
    </source>
</reference>
<evidence type="ECO:0000256" key="1">
    <source>
        <dbReference type="ARBA" id="ARBA00023015"/>
    </source>
</evidence>
<feature type="region of interest" description="Disordered" evidence="5">
    <location>
        <begin position="627"/>
        <end position="646"/>
    </location>
</feature>
<dbReference type="Gene3D" id="1.10.10.10">
    <property type="entry name" value="Winged helix-like DNA-binding domain superfamily/Winged helix DNA-binding domain"/>
    <property type="match status" value="1"/>
</dbReference>
<dbReference type="PANTHER" id="PTHR12619">
    <property type="entry name" value="RFX TRANSCRIPTION FACTOR FAMILY"/>
    <property type="match status" value="1"/>
</dbReference>
<dbReference type="SUPFAM" id="SSF46785">
    <property type="entry name" value="Winged helix' DNA-binding domain"/>
    <property type="match status" value="1"/>
</dbReference>
<organism evidence="8 9">
    <name type="scientific">Pomacea canaliculata</name>
    <name type="common">Golden apple snail</name>
    <dbReference type="NCBI Taxonomy" id="400727"/>
    <lineage>
        <taxon>Eukaryota</taxon>
        <taxon>Metazoa</taxon>
        <taxon>Spiralia</taxon>
        <taxon>Lophotrochozoa</taxon>
        <taxon>Mollusca</taxon>
        <taxon>Gastropoda</taxon>
        <taxon>Caenogastropoda</taxon>
        <taxon>Architaenioglossa</taxon>
        <taxon>Ampullarioidea</taxon>
        <taxon>Ampullariidae</taxon>
        <taxon>Pomacea</taxon>
    </lineage>
</organism>
<keyword evidence="6" id="KW-1133">Transmembrane helix</keyword>
<feature type="transmembrane region" description="Helical" evidence="6">
    <location>
        <begin position="931"/>
        <end position="956"/>
    </location>
</feature>
<dbReference type="AlphaFoldDB" id="A0A2T7P2W1"/>
<proteinExistence type="predicted"/>
<comment type="caution">
    <text evidence="8">The sequence shown here is derived from an EMBL/GenBank/DDBJ whole genome shotgun (WGS) entry which is preliminary data.</text>
</comment>
<dbReference type="OrthoDB" id="10056949at2759"/>
<gene>
    <name evidence="8" type="ORF">C0Q70_12923</name>
</gene>
<evidence type="ECO:0000256" key="5">
    <source>
        <dbReference type="SAM" id="MobiDB-lite"/>
    </source>
</evidence>